<feature type="region of interest" description="Disordered" evidence="1">
    <location>
        <begin position="170"/>
        <end position="204"/>
    </location>
</feature>
<dbReference type="EMBL" id="BAUL01000237">
    <property type="protein sequence ID" value="GAD98261.1"/>
    <property type="molecule type" value="Genomic_DNA"/>
</dbReference>
<evidence type="ECO:0000256" key="1">
    <source>
        <dbReference type="SAM" id="MobiDB-lite"/>
    </source>
</evidence>
<proteinExistence type="predicted"/>
<dbReference type="AlphaFoldDB" id="V5G8C1"/>
<protein>
    <recommendedName>
        <fullName evidence="4">BZIP domain-containing protein</fullName>
    </recommendedName>
</protein>
<dbReference type="InParanoid" id="V5G8C1"/>
<feature type="compositionally biased region" description="Polar residues" evidence="1">
    <location>
        <begin position="1"/>
        <end position="16"/>
    </location>
</feature>
<evidence type="ECO:0008006" key="4">
    <source>
        <dbReference type="Google" id="ProtNLM"/>
    </source>
</evidence>
<name>V5G8C1_BYSSN</name>
<gene>
    <name evidence="2" type="ORF">PVAR5_6952</name>
</gene>
<feature type="region of interest" description="Disordered" evidence="1">
    <location>
        <begin position="1"/>
        <end position="112"/>
    </location>
</feature>
<dbReference type="OrthoDB" id="366390at2759"/>
<organism evidence="2 3">
    <name type="scientific">Byssochlamys spectabilis (strain No. 5 / NBRC 109023)</name>
    <name type="common">Paecilomyces variotii</name>
    <dbReference type="NCBI Taxonomy" id="1356009"/>
    <lineage>
        <taxon>Eukaryota</taxon>
        <taxon>Fungi</taxon>
        <taxon>Dikarya</taxon>
        <taxon>Ascomycota</taxon>
        <taxon>Pezizomycotina</taxon>
        <taxon>Eurotiomycetes</taxon>
        <taxon>Eurotiomycetidae</taxon>
        <taxon>Eurotiales</taxon>
        <taxon>Thermoascaceae</taxon>
        <taxon>Paecilomyces</taxon>
    </lineage>
</organism>
<keyword evidence="3" id="KW-1185">Reference proteome</keyword>
<sequence>MLCSSCGSPVTTQDPSISRAKTAVADRRREQNRLAQQRFRRQSNDPPCDLDITDFPSARDKIKIENEKPPPEQDQSHPQTRASNALDDINPIAPSALTPVTPPIITCSSRRQSSISRFEDSRGDSVIDDFFLDPNANCETNKDTTPDFLTSALKGTTPFAAATTPLALPSELRDCQEHHTARNTSDPVDSNESGRAPAGQTVLH</sequence>
<evidence type="ECO:0000313" key="3">
    <source>
        <dbReference type="Proteomes" id="UP000018001"/>
    </source>
</evidence>
<feature type="compositionally biased region" description="Basic and acidic residues" evidence="1">
    <location>
        <begin position="57"/>
        <end position="75"/>
    </location>
</feature>
<dbReference type="Proteomes" id="UP000018001">
    <property type="component" value="Unassembled WGS sequence"/>
</dbReference>
<evidence type="ECO:0000313" key="2">
    <source>
        <dbReference type="EMBL" id="GAD98261.1"/>
    </source>
</evidence>
<dbReference type="CDD" id="cd14688">
    <property type="entry name" value="bZIP_YAP"/>
    <property type="match status" value="1"/>
</dbReference>
<comment type="caution">
    <text evidence="2">The sequence shown here is derived from an EMBL/GenBank/DDBJ whole genome shotgun (WGS) entry which is preliminary data.</text>
</comment>
<feature type="compositionally biased region" description="Polar residues" evidence="1">
    <location>
        <begin position="182"/>
        <end position="193"/>
    </location>
</feature>
<reference evidence="3" key="1">
    <citation type="journal article" date="2014" name="Genome Announc.">
        <title>Draft genome sequence of the formaldehyde-resistant fungus Byssochlamys spectabilis No. 5 (anamorph Paecilomyces variotii No. 5) (NBRC109023).</title>
        <authorList>
            <person name="Oka T."/>
            <person name="Ekino K."/>
            <person name="Fukuda K."/>
            <person name="Nomura Y."/>
        </authorList>
    </citation>
    <scope>NUCLEOTIDE SEQUENCE [LARGE SCALE GENOMIC DNA]</scope>
    <source>
        <strain evidence="3">No. 5 / NBRC 109023</strain>
    </source>
</reference>
<feature type="compositionally biased region" description="Basic and acidic residues" evidence="1">
    <location>
        <begin position="171"/>
        <end position="180"/>
    </location>
</feature>
<dbReference type="HOGENOM" id="CLU_1343073_0_0_1"/>
<accession>V5G8C1</accession>